<proteinExistence type="predicted"/>
<dbReference type="EMBL" id="VFOW01000001">
    <property type="protein sequence ID" value="TQL76772.1"/>
    <property type="molecule type" value="Genomic_DNA"/>
</dbReference>
<dbReference type="InParanoid" id="A0A543AW44"/>
<name>A0A543AW44_9ACTN</name>
<gene>
    <name evidence="1" type="ORF">FB566_2309</name>
</gene>
<accession>A0A543AW44</accession>
<evidence type="ECO:0000313" key="2">
    <source>
        <dbReference type="Proteomes" id="UP000317043"/>
    </source>
</evidence>
<dbReference type="OrthoDB" id="5142489at2"/>
<dbReference type="Proteomes" id="UP000317043">
    <property type="component" value="Unassembled WGS sequence"/>
</dbReference>
<organism evidence="1 2">
    <name type="scientific">Stackebrandtia endophytica</name>
    <dbReference type="NCBI Taxonomy" id="1496996"/>
    <lineage>
        <taxon>Bacteria</taxon>
        <taxon>Bacillati</taxon>
        <taxon>Actinomycetota</taxon>
        <taxon>Actinomycetes</taxon>
        <taxon>Glycomycetales</taxon>
        <taxon>Glycomycetaceae</taxon>
        <taxon>Stackebrandtia</taxon>
    </lineage>
</organism>
<protein>
    <submittedName>
        <fullName evidence="1">Uncharacterized protein</fullName>
    </submittedName>
</protein>
<sequence>MKLPERHVRTLTGFERTAERVFTTELARREDATRLGRELQLGFGTDSETGDVAAQRLRLPSPAAKPVALALQLLRPLTTCVDHNEPMWSEVMSALDFHRPPDDMAITERVSTLRDRWARYPAPRLQFTLSAETTDEESHDEPARRFLHGDLGDGELLAALEDDHIRYAACSVVSDGFLLVNSTYQVLHRLRRDIAPEDGYFSRRLRDRAAAMGFQWSAME</sequence>
<comment type="caution">
    <text evidence="1">The sequence shown here is derived from an EMBL/GenBank/DDBJ whole genome shotgun (WGS) entry which is preliminary data.</text>
</comment>
<keyword evidence="2" id="KW-1185">Reference proteome</keyword>
<dbReference type="AlphaFoldDB" id="A0A543AW44"/>
<dbReference type="RefSeq" id="WP_142038676.1">
    <property type="nucleotide sequence ID" value="NZ_JBHTGS010000001.1"/>
</dbReference>
<evidence type="ECO:0000313" key="1">
    <source>
        <dbReference type="EMBL" id="TQL76772.1"/>
    </source>
</evidence>
<reference evidence="1 2" key="1">
    <citation type="submission" date="2019-06" db="EMBL/GenBank/DDBJ databases">
        <title>Sequencing the genomes of 1000 actinobacteria strains.</title>
        <authorList>
            <person name="Klenk H.-P."/>
        </authorList>
    </citation>
    <scope>NUCLEOTIDE SEQUENCE [LARGE SCALE GENOMIC DNA]</scope>
    <source>
        <strain evidence="1 2">DSM 45928</strain>
    </source>
</reference>